<name>A0ABD3MVF1_9STRA</name>
<evidence type="ECO:0000313" key="3">
    <source>
        <dbReference type="Proteomes" id="UP001530400"/>
    </source>
</evidence>
<sequence>MASEDDPFELIHRGNAFASSSSHWSAADAYSRATLALQHRAEAIGNSCTSSNKKNEEEQKIKALFTTQSTEYFYKARSSLLQAMAFENEQDRVNAAQATCSGATQEPMCFLIGSEEEDRRWQIFNRLFCTSKSGVKASPSEEYTSAHTDSDIDIPALPTMKIAQVRKFSLQIRNYALCNDSEQRLNTIKKGLERLGVSLPDNDGKVASAIDRELSTEDQVRLVIQQAADEVRVEEHSNTSDSNQICDDIDDIDENNSMFEGYQDQIDDESDLDALLIKVEKMVASAATREEKVSPNCANIDDKQRVTSLECHLQIIRDAQAMLLEARLCLELERESDNDNPSRHVSSTDAQQEMAITSTVDNNQVVSLKRRHNARERILSAIRCLQHGIEKLT</sequence>
<accession>A0ABD3MVF1</accession>
<proteinExistence type="predicted"/>
<gene>
    <name evidence="2" type="ORF">ACHAWO_001801</name>
</gene>
<feature type="compositionally biased region" description="Polar residues" evidence="1">
    <location>
        <begin position="343"/>
        <end position="358"/>
    </location>
</feature>
<protein>
    <submittedName>
        <fullName evidence="2">Uncharacterized protein</fullName>
    </submittedName>
</protein>
<organism evidence="2 3">
    <name type="scientific">Cyclotella atomus</name>
    <dbReference type="NCBI Taxonomy" id="382360"/>
    <lineage>
        <taxon>Eukaryota</taxon>
        <taxon>Sar</taxon>
        <taxon>Stramenopiles</taxon>
        <taxon>Ochrophyta</taxon>
        <taxon>Bacillariophyta</taxon>
        <taxon>Coscinodiscophyceae</taxon>
        <taxon>Thalassiosirophycidae</taxon>
        <taxon>Stephanodiscales</taxon>
        <taxon>Stephanodiscaceae</taxon>
        <taxon>Cyclotella</taxon>
    </lineage>
</organism>
<dbReference type="Proteomes" id="UP001530400">
    <property type="component" value="Unassembled WGS sequence"/>
</dbReference>
<evidence type="ECO:0000313" key="2">
    <source>
        <dbReference type="EMBL" id="KAL3767905.1"/>
    </source>
</evidence>
<dbReference type="EMBL" id="JALLPJ020001356">
    <property type="protein sequence ID" value="KAL3767905.1"/>
    <property type="molecule type" value="Genomic_DNA"/>
</dbReference>
<feature type="region of interest" description="Disordered" evidence="1">
    <location>
        <begin position="335"/>
        <end position="358"/>
    </location>
</feature>
<keyword evidence="3" id="KW-1185">Reference proteome</keyword>
<evidence type="ECO:0000256" key="1">
    <source>
        <dbReference type="SAM" id="MobiDB-lite"/>
    </source>
</evidence>
<comment type="caution">
    <text evidence="2">The sequence shown here is derived from an EMBL/GenBank/DDBJ whole genome shotgun (WGS) entry which is preliminary data.</text>
</comment>
<reference evidence="2 3" key="1">
    <citation type="submission" date="2024-10" db="EMBL/GenBank/DDBJ databases">
        <title>Updated reference genomes for cyclostephanoid diatoms.</title>
        <authorList>
            <person name="Roberts W.R."/>
            <person name="Alverson A.J."/>
        </authorList>
    </citation>
    <scope>NUCLEOTIDE SEQUENCE [LARGE SCALE GENOMIC DNA]</scope>
    <source>
        <strain evidence="2 3">AJA010-31</strain>
    </source>
</reference>
<dbReference type="AlphaFoldDB" id="A0ABD3MVF1"/>